<keyword evidence="12" id="KW-0496">Mitochondrion</keyword>
<dbReference type="SUPFAM" id="SSF52518">
    <property type="entry name" value="Thiamin diphosphate-binding fold (THDP-binding)"/>
    <property type="match status" value="2"/>
</dbReference>
<evidence type="ECO:0000313" key="19">
    <source>
        <dbReference type="Proteomes" id="UP000271241"/>
    </source>
</evidence>
<dbReference type="Gene3D" id="3.40.50.12470">
    <property type="match status" value="1"/>
</dbReference>
<dbReference type="GO" id="GO:0004591">
    <property type="term" value="F:oxoglutarate dehydrogenase (succinyl-transferring) activity"/>
    <property type="evidence" value="ECO:0007669"/>
    <property type="project" value="UniProtKB-EC"/>
</dbReference>
<feature type="domain" description="Transketolase-like pyrimidine-binding" evidence="17">
    <location>
        <begin position="657"/>
        <end position="867"/>
    </location>
</feature>
<gene>
    <name evidence="18" type="ORF">THASP1DRAFT_14109</name>
</gene>
<keyword evidence="19" id="KW-1185">Reference proteome</keyword>
<dbReference type="PANTHER" id="PTHR23152:SF4">
    <property type="entry name" value="2-OXOADIPATE DEHYDROGENASE COMPLEX COMPONENT E1"/>
    <property type="match status" value="1"/>
</dbReference>
<keyword evidence="10" id="KW-0560">Oxidoreductase</keyword>
<dbReference type="InterPro" id="IPR001017">
    <property type="entry name" value="DH_E1"/>
</dbReference>
<evidence type="ECO:0000256" key="9">
    <source>
        <dbReference type="ARBA" id="ARBA00022946"/>
    </source>
</evidence>
<dbReference type="GO" id="GO:0005759">
    <property type="term" value="C:mitochondrial matrix"/>
    <property type="evidence" value="ECO:0007669"/>
    <property type="project" value="UniProtKB-SubCell"/>
</dbReference>
<dbReference type="Pfam" id="PF02779">
    <property type="entry name" value="Transket_pyr"/>
    <property type="match status" value="1"/>
</dbReference>
<dbReference type="GO" id="GO:0006099">
    <property type="term" value="P:tricarboxylic acid cycle"/>
    <property type="evidence" value="ECO:0007669"/>
    <property type="project" value="UniProtKB-KW"/>
</dbReference>
<dbReference type="Gene3D" id="3.40.50.11610">
    <property type="entry name" value="Multifunctional 2-oxoglutarate metabolism enzyme, C-terminal domain"/>
    <property type="match status" value="1"/>
</dbReference>
<keyword evidence="8" id="KW-0460">Magnesium</keyword>
<dbReference type="NCBIfam" id="TIGR00239">
    <property type="entry name" value="2oxo_dh_E1"/>
    <property type="match status" value="1"/>
</dbReference>
<dbReference type="PANTHER" id="PTHR23152">
    <property type="entry name" value="2-OXOGLUTARATE DEHYDROGENASE"/>
    <property type="match status" value="1"/>
</dbReference>
<evidence type="ECO:0000256" key="14">
    <source>
        <dbReference type="ARBA" id="ARBA00040267"/>
    </source>
</evidence>
<comment type="catalytic activity">
    <reaction evidence="16">
        <text>N(6)-[(R)-lipoyl]-L-lysyl-[protein] + 2-oxoglutarate + H(+) = N(6)-[(R)-S(8)-succinyldihydrolipoyl]-L-lysyl-[protein] + CO2</text>
        <dbReference type="Rhea" id="RHEA:12188"/>
        <dbReference type="Rhea" id="RHEA-COMP:10474"/>
        <dbReference type="Rhea" id="RHEA-COMP:20092"/>
        <dbReference type="ChEBI" id="CHEBI:15378"/>
        <dbReference type="ChEBI" id="CHEBI:16526"/>
        <dbReference type="ChEBI" id="CHEBI:16810"/>
        <dbReference type="ChEBI" id="CHEBI:83099"/>
        <dbReference type="ChEBI" id="CHEBI:83120"/>
        <dbReference type="EC" id="1.2.4.2"/>
    </reaction>
</comment>
<dbReference type="InterPro" id="IPR042179">
    <property type="entry name" value="KGD_C_sf"/>
</dbReference>
<dbReference type="EMBL" id="KZ992506">
    <property type="protein sequence ID" value="RKP09536.1"/>
    <property type="molecule type" value="Genomic_DNA"/>
</dbReference>
<dbReference type="EC" id="1.2.4.2" evidence="5"/>
<dbReference type="GO" id="GO:0045252">
    <property type="term" value="C:oxoglutarate dehydrogenase complex"/>
    <property type="evidence" value="ECO:0007669"/>
    <property type="project" value="TreeGrafter"/>
</dbReference>
<evidence type="ECO:0000313" key="18">
    <source>
        <dbReference type="EMBL" id="RKP09536.1"/>
    </source>
</evidence>
<proteinExistence type="inferred from homology"/>
<comment type="similarity">
    <text evidence="4">Belongs to the alpha-ketoglutarate dehydrogenase family.</text>
</comment>
<dbReference type="InterPro" id="IPR029061">
    <property type="entry name" value="THDP-binding"/>
</dbReference>
<evidence type="ECO:0000256" key="10">
    <source>
        <dbReference type="ARBA" id="ARBA00023002"/>
    </source>
</evidence>
<organism evidence="18 19">
    <name type="scientific">Thamnocephalis sphaerospora</name>
    <dbReference type="NCBI Taxonomy" id="78915"/>
    <lineage>
        <taxon>Eukaryota</taxon>
        <taxon>Fungi</taxon>
        <taxon>Fungi incertae sedis</taxon>
        <taxon>Zoopagomycota</taxon>
        <taxon>Zoopagomycotina</taxon>
        <taxon>Zoopagomycetes</taxon>
        <taxon>Zoopagales</taxon>
        <taxon>Sigmoideomycetaceae</taxon>
        <taxon>Thamnocephalis</taxon>
    </lineage>
</organism>
<keyword evidence="7" id="KW-0479">Metal-binding</keyword>
<comment type="cofactor">
    <cofactor evidence="1">
        <name>Mg(2+)</name>
        <dbReference type="ChEBI" id="CHEBI:18420"/>
    </cofactor>
</comment>
<dbReference type="SMART" id="SM00861">
    <property type="entry name" value="Transket_pyr"/>
    <property type="match status" value="1"/>
</dbReference>
<evidence type="ECO:0000256" key="13">
    <source>
        <dbReference type="ARBA" id="ARBA00037426"/>
    </source>
</evidence>
<dbReference type="FunFam" id="3.40.50.12470:FF:000003">
    <property type="entry name" value="2-oxoglutarate dehydrogenase E1 component"/>
    <property type="match status" value="1"/>
</dbReference>
<protein>
    <recommendedName>
        <fullName evidence="14">2-oxoglutarate dehydrogenase, mitochondrial</fullName>
        <ecNumber evidence="5">1.2.4.2</ecNumber>
    </recommendedName>
    <alternativeName>
        <fullName evidence="15">2-oxoglutarate dehydrogenase complex component E1</fullName>
    </alternativeName>
</protein>
<evidence type="ECO:0000259" key="17">
    <source>
        <dbReference type="SMART" id="SM00861"/>
    </source>
</evidence>
<evidence type="ECO:0000256" key="3">
    <source>
        <dbReference type="ARBA" id="ARBA00004305"/>
    </source>
</evidence>
<dbReference type="CDD" id="cd02016">
    <property type="entry name" value="TPP_E1_OGDC_like"/>
    <property type="match status" value="1"/>
</dbReference>
<dbReference type="FunFam" id="3.40.50.970:FF:000002">
    <property type="entry name" value="2-oxoglutarate dehydrogenase, E1 component"/>
    <property type="match status" value="1"/>
</dbReference>
<comment type="function">
    <text evidence="13">The 2-oxoglutarate dehydrogenase complex catalyzes the overall conversion of 2-oxoglutarate to succinyl-CoA and CO(2). It contains multiple copies of three enzymatic components: 2-oxoglutarate dehydrogenase (E1), dihydrolipoamide succinyltransferase (E2) and lipoamide dehydrogenase (E3).</text>
</comment>
<dbReference type="AlphaFoldDB" id="A0A4P9XTQ1"/>
<dbReference type="Gene3D" id="3.40.50.970">
    <property type="match status" value="1"/>
</dbReference>
<evidence type="ECO:0000256" key="8">
    <source>
        <dbReference type="ARBA" id="ARBA00022842"/>
    </source>
</evidence>
<keyword evidence="11" id="KW-0786">Thiamine pyrophosphate</keyword>
<dbReference type="InterPro" id="IPR011603">
    <property type="entry name" value="2oxoglutarate_DH_E1"/>
</dbReference>
<keyword evidence="6" id="KW-0816">Tricarboxylic acid cycle</keyword>
<evidence type="ECO:0000256" key="16">
    <source>
        <dbReference type="ARBA" id="ARBA00051911"/>
    </source>
</evidence>
<dbReference type="Gene3D" id="1.10.287.1150">
    <property type="entry name" value="TPP helical domain"/>
    <property type="match status" value="1"/>
</dbReference>
<dbReference type="Pfam" id="PF16078">
    <property type="entry name" value="2-oxogl_dehyd_N"/>
    <property type="match status" value="1"/>
</dbReference>
<evidence type="ECO:0000256" key="1">
    <source>
        <dbReference type="ARBA" id="ARBA00001946"/>
    </source>
</evidence>
<dbReference type="NCBIfam" id="NF008907">
    <property type="entry name" value="PRK12270.1"/>
    <property type="match status" value="1"/>
</dbReference>
<dbReference type="PIRSF" id="PIRSF000157">
    <property type="entry name" value="Oxoglu_dh_E1"/>
    <property type="match status" value="1"/>
</dbReference>
<evidence type="ECO:0000256" key="2">
    <source>
        <dbReference type="ARBA" id="ARBA00001964"/>
    </source>
</evidence>
<sequence>MRAALRPARAATLLRGAVRPAAHRVPLQRSWYATASAVSTPKPASPPDATESFLQGSAANYVEAMYQAWQQDPSSVHLSWQAYFKNVAAGVEPGQAFQTPPTLVPGSVVTPANAMAASAAGATAGGLGGDIFDHLKVQLLARAYQMRGHHLAQLDPLGILHADLDASLPKELEIDNYGFTEKDLDREFSLGPGMLPGFITYDRPTMTLREIIKQLQAIYCGSTGIEYCHIPDRNLCNWIRQRVEIPTRYRFSIDEKRMILDRLIWSDSFERFVASKFPSEKRFGLEGCESLIPGMKALIDRSVDLGVRSIVMGMPHRGRLNVLSNVVRKPNESIFCEFSGQVDPSEVEGSGDVKYHLGMSYDRPTPNGKRVHLSLEANPSHLEAVDPIVLGKTRALQFYGNDEADRTKTMGVLMHGDAAFAAQGVVYETLGMSDLPSYTTGGTIHVVVNNQIGFTTDPRFSRSTPYCTDVAKVVNAPVFHVNGDDVEAVVWVSQLAAEWRQTFKKDVVVDIVCYRKHGHNETDQPSFTQPRMYRKIKEQPPVLQRYTEQLINEGSFSAEEIQAMKDRVWNMLEESYVASKDYKPTPREWLSSIWDGFMAPRELSETVTPAYPTGAPNDVLKHIGGIISSYPNNFNVHPNLARILKARRKTIDDGANIDWPTAEALAFGSLMLEGKHVRLSGQDVERGTFSQRHAVLHDQKVERQHVSLSKVSPQQAPFTVCNSSLSEFGTLGYELGYSLVSPNALVLWEAQFGDFANNAQCIIDQFIASGEKKWLQRTGLTVLLPHGYDGQGPEHSSGRIERFLQLCDDHPYHFPTPEKMARQHQDCNMQVVYPSTPANYFHVLRRQLYRDFRKPLITFTSKSLLRHPLARSTLAEMTDKSEFQRYIPESDPKNQLVENDKIRRHILCTGQVYYKLIQAREQRGINDVAISRVEQLSPFPFDLVKEHLDQYKNAQIFWCQEEPLNFGAWTYVEPRIITTMQETQYHRDARVSYAGRGPTGAVATGKKKLHIKQEEMLLDAALS</sequence>
<dbReference type="Pfam" id="PF00676">
    <property type="entry name" value="E1_dh"/>
    <property type="match status" value="1"/>
</dbReference>
<dbReference type="FunFam" id="1.10.287.1150:FF:000002">
    <property type="entry name" value="2-oxoglutarate dehydrogenase E1 component"/>
    <property type="match status" value="1"/>
</dbReference>
<dbReference type="OrthoDB" id="413077at2759"/>
<dbReference type="FunFam" id="3.40.50.11610:FF:000009">
    <property type="entry name" value="2-oxoglutarate dehydrogenase E1 component"/>
    <property type="match status" value="1"/>
</dbReference>
<comment type="subcellular location">
    <subcellularLocation>
        <location evidence="3">Mitochondrion matrix</location>
    </subcellularLocation>
</comment>
<evidence type="ECO:0000256" key="12">
    <source>
        <dbReference type="ARBA" id="ARBA00023128"/>
    </source>
</evidence>
<evidence type="ECO:0000256" key="15">
    <source>
        <dbReference type="ARBA" id="ARBA00042984"/>
    </source>
</evidence>
<reference evidence="19" key="1">
    <citation type="journal article" date="2018" name="Nat. Microbiol.">
        <title>Leveraging single-cell genomics to expand the fungal tree of life.</title>
        <authorList>
            <person name="Ahrendt S.R."/>
            <person name="Quandt C.A."/>
            <person name="Ciobanu D."/>
            <person name="Clum A."/>
            <person name="Salamov A."/>
            <person name="Andreopoulos B."/>
            <person name="Cheng J.F."/>
            <person name="Woyke T."/>
            <person name="Pelin A."/>
            <person name="Henrissat B."/>
            <person name="Reynolds N.K."/>
            <person name="Benny G.L."/>
            <person name="Smith M.E."/>
            <person name="James T.Y."/>
            <person name="Grigoriev I.V."/>
        </authorList>
    </citation>
    <scope>NUCLEOTIDE SEQUENCE [LARGE SCALE GENOMIC DNA]</scope>
    <source>
        <strain evidence="19">RSA 1356</strain>
    </source>
</reference>
<evidence type="ECO:0000256" key="5">
    <source>
        <dbReference type="ARBA" id="ARBA00012280"/>
    </source>
</evidence>
<accession>A0A4P9XTQ1</accession>
<evidence type="ECO:0000256" key="6">
    <source>
        <dbReference type="ARBA" id="ARBA00022532"/>
    </source>
</evidence>
<dbReference type="STRING" id="78915.A0A4P9XTQ1"/>
<comment type="cofactor">
    <cofactor evidence="2">
        <name>thiamine diphosphate</name>
        <dbReference type="ChEBI" id="CHEBI:58937"/>
    </cofactor>
</comment>
<dbReference type="InterPro" id="IPR005475">
    <property type="entry name" value="Transketolase-like_Pyr-bd"/>
</dbReference>
<dbReference type="GO" id="GO:0046872">
    <property type="term" value="F:metal ion binding"/>
    <property type="evidence" value="ECO:0007669"/>
    <property type="project" value="UniProtKB-KW"/>
</dbReference>
<dbReference type="Proteomes" id="UP000271241">
    <property type="component" value="Unassembled WGS sequence"/>
</dbReference>
<keyword evidence="9" id="KW-0809">Transit peptide</keyword>
<dbReference type="GO" id="GO:0030976">
    <property type="term" value="F:thiamine pyrophosphate binding"/>
    <property type="evidence" value="ECO:0007669"/>
    <property type="project" value="InterPro"/>
</dbReference>
<dbReference type="Pfam" id="PF16870">
    <property type="entry name" value="OxoGdeHyase_C"/>
    <property type="match status" value="1"/>
</dbReference>
<dbReference type="NCBIfam" id="NF006914">
    <property type="entry name" value="PRK09404.1"/>
    <property type="match status" value="1"/>
</dbReference>
<name>A0A4P9XTQ1_9FUNG</name>
<dbReference type="InterPro" id="IPR032106">
    <property type="entry name" value="2-oxogl_dehyd_N"/>
</dbReference>
<evidence type="ECO:0000256" key="7">
    <source>
        <dbReference type="ARBA" id="ARBA00022723"/>
    </source>
</evidence>
<evidence type="ECO:0000256" key="11">
    <source>
        <dbReference type="ARBA" id="ARBA00023052"/>
    </source>
</evidence>
<evidence type="ECO:0000256" key="4">
    <source>
        <dbReference type="ARBA" id="ARBA00006936"/>
    </source>
</evidence>
<dbReference type="InterPro" id="IPR031717">
    <property type="entry name" value="ODO-1/KGD_C"/>
</dbReference>